<name>A0ABW2ZPW6_9MICO</name>
<dbReference type="PANTHER" id="PTHR33178">
    <property type="match status" value="1"/>
</dbReference>
<accession>A0ABW2ZPW6</accession>
<dbReference type="Pfam" id="PF07876">
    <property type="entry name" value="Dabb"/>
    <property type="match status" value="1"/>
</dbReference>
<dbReference type="Proteomes" id="UP001597042">
    <property type="component" value="Unassembled WGS sequence"/>
</dbReference>
<dbReference type="PANTHER" id="PTHR33178:SF10">
    <property type="entry name" value="STRESS-RESPONSE A_B BARREL DOMAIN-CONTAINING PROTEIN"/>
    <property type="match status" value="1"/>
</dbReference>
<evidence type="ECO:0000259" key="2">
    <source>
        <dbReference type="PROSITE" id="PS51502"/>
    </source>
</evidence>
<dbReference type="InterPro" id="IPR044662">
    <property type="entry name" value="HS1/DABB1-like"/>
</dbReference>
<dbReference type="InterPro" id="IPR013097">
    <property type="entry name" value="Dabb"/>
</dbReference>
<evidence type="ECO:0000256" key="1">
    <source>
        <dbReference type="ARBA" id="ARBA00011738"/>
    </source>
</evidence>
<reference evidence="4" key="1">
    <citation type="journal article" date="2019" name="Int. J. Syst. Evol. Microbiol.">
        <title>The Global Catalogue of Microorganisms (GCM) 10K type strain sequencing project: providing services to taxonomists for standard genome sequencing and annotation.</title>
        <authorList>
            <consortium name="The Broad Institute Genomics Platform"/>
            <consortium name="The Broad Institute Genome Sequencing Center for Infectious Disease"/>
            <person name="Wu L."/>
            <person name="Ma J."/>
        </authorList>
    </citation>
    <scope>NUCLEOTIDE SEQUENCE [LARGE SCALE GENOMIC DNA]</scope>
    <source>
        <strain evidence="4">CCUG 50754</strain>
    </source>
</reference>
<dbReference type="EMBL" id="JBHTIM010000001">
    <property type="protein sequence ID" value="MFD0780681.1"/>
    <property type="molecule type" value="Genomic_DNA"/>
</dbReference>
<dbReference type="InterPro" id="IPR011008">
    <property type="entry name" value="Dimeric_a/b-barrel"/>
</dbReference>
<feature type="domain" description="Stress-response A/B barrel" evidence="2">
    <location>
        <begin position="3"/>
        <end position="95"/>
    </location>
</feature>
<keyword evidence="4" id="KW-1185">Reference proteome</keyword>
<gene>
    <name evidence="3" type="ORF">ACFQZV_05130</name>
</gene>
<dbReference type="PROSITE" id="PS51502">
    <property type="entry name" value="S_R_A_B_BARREL"/>
    <property type="match status" value="1"/>
</dbReference>
<comment type="subunit">
    <text evidence="1">Homodimer.</text>
</comment>
<dbReference type="Gene3D" id="3.30.70.100">
    <property type="match status" value="1"/>
</dbReference>
<sequence length="97" mass="10810">MTIQHTVVFRLIHAPGSAEEADFLDSARTTLAAIPGVTDFTVRRQVSPKSTFTHGFSMVFADQAAYDAYNAHPRHVDFVQGQWVPQVAEFQELDFVA</sequence>
<protein>
    <submittedName>
        <fullName evidence="3">Dabb family protein</fullName>
    </submittedName>
</protein>
<dbReference type="RefSeq" id="WP_378751156.1">
    <property type="nucleotide sequence ID" value="NZ_JBHSSV010000004.1"/>
</dbReference>
<comment type="caution">
    <text evidence="3">The sequence shown here is derived from an EMBL/GenBank/DDBJ whole genome shotgun (WGS) entry which is preliminary data.</text>
</comment>
<organism evidence="3 4">
    <name type="scientific">Microbacterium koreense</name>
    <dbReference type="NCBI Taxonomy" id="323761"/>
    <lineage>
        <taxon>Bacteria</taxon>
        <taxon>Bacillati</taxon>
        <taxon>Actinomycetota</taxon>
        <taxon>Actinomycetes</taxon>
        <taxon>Micrococcales</taxon>
        <taxon>Microbacteriaceae</taxon>
        <taxon>Microbacterium</taxon>
    </lineage>
</organism>
<dbReference type="SUPFAM" id="SSF54909">
    <property type="entry name" value="Dimeric alpha+beta barrel"/>
    <property type="match status" value="1"/>
</dbReference>
<proteinExistence type="predicted"/>
<evidence type="ECO:0000313" key="3">
    <source>
        <dbReference type="EMBL" id="MFD0780681.1"/>
    </source>
</evidence>
<evidence type="ECO:0000313" key="4">
    <source>
        <dbReference type="Proteomes" id="UP001597042"/>
    </source>
</evidence>
<dbReference type="SMART" id="SM00886">
    <property type="entry name" value="Dabb"/>
    <property type="match status" value="1"/>
</dbReference>